<dbReference type="AlphaFoldDB" id="A0A4D7AK47"/>
<dbReference type="Proteomes" id="UP000298642">
    <property type="component" value="Chromosome"/>
</dbReference>
<dbReference type="Gene3D" id="1.25.40.10">
    <property type="entry name" value="Tetratricopeptide repeat domain"/>
    <property type="match status" value="1"/>
</dbReference>
<keyword evidence="2" id="KW-0677">Repeat</keyword>
<evidence type="ECO:0000259" key="5">
    <source>
        <dbReference type="PROSITE" id="PS50076"/>
    </source>
</evidence>
<dbReference type="SUPFAM" id="SSF46565">
    <property type="entry name" value="Chaperone J-domain"/>
    <property type="match status" value="1"/>
</dbReference>
<dbReference type="PANTHER" id="PTHR24074">
    <property type="entry name" value="CO-CHAPERONE PROTEIN DJLA"/>
    <property type="match status" value="1"/>
</dbReference>
<evidence type="ECO:0000313" key="7">
    <source>
        <dbReference type="Proteomes" id="UP000298642"/>
    </source>
</evidence>
<dbReference type="GO" id="GO:0006260">
    <property type="term" value="P:DNA replication"/>
    <property type="evidence" value="ECO:0007669"/>
    <property type="project" value="UniProtKB-KW"/>
</dbReference>
<protein>
    <submittedName>
        <fullName evidence="6">DnaJ domain-containing protein</fullName>
    </submittedName>
</protein>
<dbReference type="SUPFAM" id="SSF48452">
    <property type="entry name" value="TPR-like"/>
    <property type="match status" value="1"/>
</dbReference>
<dbReference type="InterPro" id="IPR050817">
    <property type="entry name" value="DjlA_DnaK_co-chaperone"/>
</dbReference>
<keyword evidence="1" id="KW-0235">DNA replication</keyword>
<dbReference type="PROSITE" id="PS50005">
    <property type="entry name" value="TPR"/>
    <property type="match status" value="1"/>
</dbReference>
<dbReference type="InterPro" id="IPR013105">
    <property type="entry name" value="TPR_2"/>
</dbReference>
<dbReference type="Gene3D" id="1.10.287.110">
    <property type="entry name" value="DnaJ domain"/>
    <property type="match status" value="1"/>
</dbReference>
<dbReference type="InterPro" id="IPR019734">
    <property type="entry name" value="TPR_rpt"/>
</dbReference>
<dbReference type="InterPro" id="IPR036869">
    <property type="entry name" value="J_dom_sf"/>
</dbReference>
<organism evidence="6 7">
    <name type="scientific">Dysosmobacter welbionis</name>
    <dbReference type="NCBI Taxonomy" id="2093857"/>
    <lineage>
        <taxon>Bacteria</taxon>
        <taxon>Bacillati</taxon>
        <taxon>Bacillota</taxon>
        <taxon>Clostridia</taxon>
        <taxon>Eubacteriales</taxon>
        <taxon>Oscillospiraceae</taxon>
        <taxon>Dysosmobacter</taxon>
    </lineage>
</organism>
<reference evidence="7" key="1">
    <citation type="submission" date="2018-12" db="EMBL/GenBank/DDBJ databases">
        <title>Dusodibacter welbiota gen. nov., sp. nov., isolated from human faeces and emended description of the Oscillibacter genus.</title>
        <authorList>
            <person name="Le Roy T."/>
            <person name="Van der Smissen P."/>
            <person name="Delzenne N."/>
            <person name="Muccioli G."/>
            <person name="Collet J.F."/>
            <person name="Cani P.D."/>
        </authorList>
    </citation>
    <scope>NUCLEOTIDE SEQUENCE [LARGE SCALE GENOMIC DNA]</scope>
    <source>
        <strain evidence="7">J115</strain>
    </source>
</reference>
<dbReference type="PROSITE" id="PS50076">
    <property type="entry name" value="DNAJ_2"/>
    <property type="match status" value="1"/>
</dbReference>
<dbReference type="PRINTS" id="PR00625">
    <property type="entry name" value="JDOMAIN"/>
</dbReference>
<feature type="repeat" description="TPR" evidence="4">
    <location>
        <begin position="133"/>
        <end position="166"/>
    </location>
</feature>
<dbReference type="GeneID" id="89521189"/>
<evidence type="ECO:0000256" key="3">
    <source>
        <dbReference type="ARBA" id="ARBA00022803"/>
    </source>
</evidence>
<evidence type="ECO:0000256" key="4">
    <source>
        <dbReference type="PROSITE-ProRule" id="PRU00339"/>
    </source>
</evidence>
<evidence type="ECO:0000256" key="1">
    <source>
        <dbReference type="ARBA" id="ARBA00022705"/>
    </source>
</evidence>
<dbReference type="InterPro" id="IPR001623">
    <property type="entry name" value="DnaJ_domain"/>
</dbReference>
<dbReference type="EMBL" id="CP034413">
    <property type="protein sequence ID" value="QCI57878.1"/>
    <property type="molecule type" value="Genomic_DNA"/>
</dbReference>
<dbReference type="RefSeq" id="WP_119311022.1">
    <property type="nucleotide sequence ID" value="NZ_CP034413.3"/>
</dbReference>
<dbReference type="Pfam" id="PF07719">
    <property type="entry name" value="TPR_2"/>
    <property type="match status" value="1"/>
</dbReference>
<dbReference type="KEGG" id="obj:EIO64_00390"/>
<sequence length="219" mass="23994">MNDPYQILGVSENASDEEIKKAYRELARKYHPDNYHDNPLADLAQEKMKEINAAYEQITKERASGKRGSGSGGASYGASGYGGYGGYQGYGGYGGSQSYSGQSSVLQQARIAINTGNISRAEALLANYSDHNAEWNFLKGAVCYRRGWLDEALRYYRTACQMDPTNAEYRQALEYMEGTDDTAYRPGGGSFGTFCGGNPCMSLCCLWALCNGGGYWFCC</sequence>
<evidence type="ECO:0000313" key="6">
    <source>
        <dbReference type="EMBL" id="QCI57878.1"/>
    </source>
</evidence>
<dbReference type="CDD" id="cd06257">
    <property type="entry name" value="DnaJ"/>
    <property type="match status" value="1"/>
</dbReference>
<keyword evidence="3 4" id="KW-0802">TPR repeat</keyword>
<dbReference type="SMART" id="SM00271">
    <property type="entry name" value="DnaJ"/>
    <property type="match status" value="1"/>
</dbReference>
<gene>
    <name evidence="6" type="ORF">EIO64_00390</name>
</gene>
<dbReference type="InterPro" id="IPR011990">
    <property type="entry name" value="TPR-like_helical_dom_sf"/>
</dbReference>
<evidence type="ECO:0000256" key="2">
    <source>
        <dbReference type="ARBA" id="ARBA00022737"/>
    </source>
</evidence>
<accession>A0A4D7AK47</accession>
<feature type="domain" description="J" evidence="5">
    <location>
        <begin position="3"/>
        <end position="85"/>
    </location>
</feature>
<proteinExistence type="predicted"/>
<keyword evidence="7" id="KW-1185">Reference proteome</keyword>
<name>A0A4D7AK47_9FIRM</name>
<dbReference type="Pfam" id="PF00226">
    <property type="entry name" value="DnaJ"/>
    <property type="match status" value="1"/>
</dbReference>